<evidence type="ECO:0000313" key="3">
    <source>
        <dbReference type="Proteomes" id="UP000614996"/>
    </source>
</evidence>
<protein>
    <submittedName>
        <fullName evidence="2">Uncharacterized protein</fullName>
    </submittedName>
</protein>
<name>A0A8J4A5J4_9ACTN</name>
<gene>
    <name evidence="2" type="ORF">NUM_06490</name>
</gene>
<keyword evidence="3" id="KW-1185">Reference proteome</keyword>
<organism evidence="2 3">
    <name type="scientific">Actinocatenispora comari</name>
    <dbReference type="NCBI Taxonomy" id="2807577"/>
    <lineage>
        <taxon>Bacteria</taxon>
        <taxon>Bacillati</taxon>
        <taxon>Actinomycetota</taxon>
        <taxon>Actinomycetes</taxon>
        <taxon>Micromonosporales</taxon>
        <taxon>Micromonosporaceae</taxon>
        <taxon>Actinocatenispora</taxon>
    </lineage>
</organism>
<feature type="compositionally biased region" description="Low complexity" evidence="1">
    <location>
        <begin position="25"/>
        <end position="39"/>
    </location>
</feature>
<sequence length="231" mass="23713">MGATALVGIVAIGVVLATGVGSGRGHQAAGGSSGSPSSGPTTYTGMPNPCTIGASRPKQVDGATIKGPNDEDHQRSCSWAIFDSDRAVYLQVGILMSSGAGNPIVEARNAFANDRTFAASPDDADKEPAGFSGNEDAQHPQAISSLGDEAFSAKFTNDVSYGSGDHPKLYHLGGAWVEARAANVIVSVRWGGATYQGVSSGDKIYTGTNDDYSTTDKQARTVVKTLLGKLS</sequence>
<dbReference type="EMBL" id="BOPO01000006">
    <property type="protein sequence ID" value="GIL25394.1"/>
    <property type="molecule type" value="Genomic_DNA"/>
</dbReference>
<feature type="region of interest" description="Disordered" evidence="1">
    <location>
        <begin position="118"/>
        <end position="139"/>
    </location>
</feature>
<comment type="caution">
    <text evidence="2">The sequence shown here is derived from an EMBL/GenBank/DDBJ whole genome shotgun (WGS) entry which is preliminary data.</text>
</comment>
<feature type="region of interest" description="Disordered" evidence="1">
    <location>
        <begin position="23"/>
        <end position="74"/>
    </location>
</feature>
<evidence type="ECO:0000313" key="2">
    <source>
        <dbReference type="EMBL" id="GIL25394.1"/>
    </source>
</evidence>
<proteinExistence type="predicted"/>
<evidence type="ECO:0000256" key="1">
    <source>
        <dbReference type="SAM" id="MobiDB-lite"/>
    </source>
</evidence>
<dbReference type="Proteomes" id="UP000614996">
    <property type="component" value="Unassembled WGS sequence"/>
</dbReference>
<dbReference type="AlphaFoldDB" id="A0A8J4A5J4"/>
<accession>A0A8J4A5J4</accession>
<reference evidence="3" key="1">
    <citation type="journal article" date="2021" name="Int. J. Syst. Evol. Microbiol.">
        <title>Actinocatenispora comari sp. nov., an endophytic actinomycete isolated from aerial parts of Comarum salesowianum.</title>
        <authorList>
            <person name="Oyunbileg N."/>
            <person name="Iizaka Y."/>
            <person name="Hamada M."/>
            <person name="Davaapurev B.O."/>
            <person name="Fukumoto A."/>
            <person name="Tsetseg B."/>
            <person name="Kato F."/>
            <person name="Tamura T."/>
            <person name="Batkhuu J."/>
            <person name="Anzai Y."/>
        </authorList>
    </citation>
    <scope>NUCLEOTIDE SEQUENCE [LARGE SCALE GENOMIC DNA]</scope>
    <source>
        <strain evidence="3">NUM-2625</strain>
    </source>
</reference>